<dbReference type="KEGG" id="bcx:BCA_1897"/>
<accession>A0A158RR01</accession>
<dbReference type="AlphaFoldDB" id="A0A158RR01"/>
<evidence type="ECO:0000313" key="3">
    <source>
        <dbReference type="Proteomes" id="UP000002210"/>
    </source>
</evidence>
<proteinExistence type="predicted"/>
<sequence length="61" mass="7468">MRTHRIRASLVASLDSNEEKRERRHSINKSIFRRRKNPIKKRRKTQKEMNQLYKETGFLAK</sequence>
<reference evidence="2 3" key="1">
    <citation type="submission" date="2009-02" db="EMBL/GenBank/DDBJ databases">
        <title>Genome sequence of Bacillus cereus 03BB102.</title>
        <authorList>
            <person name="Dodson R.J."/>
            <person name="Jackson P."/>
            <person name="Munk A.C."/>
            <person name="Brettin T."/>
            <person name="Bruce D."/>
            <person name="Detter C."/>
            <person name="Tapia R."/>
            <person name="Han C."/>
            <person name="Sutton G."/>
            <person name="Sims D."/>
        </authorList>
    </citation>
    <scope>NUCLEOTIDE SEQUENCE [LARGE SCALE GENOMIC DNA]</scope>
    <source>
        <strain evidence="2 3">03BB102</strain>
    </source>
</reference>
<feature type="region of interest" description="Disordered" evidence="1">
    <location>
        <begin position="14"/>
        <end position="48"/>
    </location>
</feature>
<feature type="compositionally biased region" description="Basic residues" evidence="1">
    <location>
        <begin position="22"/>
        <end position="45"/>
    </location>
</feature>
<protein>
    <submittedName>
        <fullName evidence="2">Uncharacterized protein</fullName>
    </submittedName>
</protein>
<name>A0A158RR01_BACC3</name>
<organism evidence="2 3">
    <name type="scientific">Bacillus cereus (strain 03BB102)</name>
    <dbReference type="NCBI Taxonomy" id="572264"/>
    <lineage>
        <taxon>Bacteria</taxon>
        <taxon>Bacillati</taxon>
        <taxon>Bacillota</taxon>
        <taxon>Bacilli</taxon>
        <taxon>Bacillales</taxon>
        <taxon>Bacillaceae</taxon>
        <taxon>Bacillus</taxon>
        <taxon>Bacillus cereus group</taxon>
    </lineage>
</organism>
<evidence type="ECO:0000256" key="1">
    <source>
        <dbReference type="SAM" id="MobiDB-lite"/>
    </source>
</evidence>
<dbReference type="Proteomes" id="UP000002210">
    <property type="component" value="Chromosome"/>
</dbReference>
<dbReference type="PATRIC" id="fig|572264.18.peg.1840"/>
<gene>
    <name evidence="2" type="ordered locus">BCA_1897</name>
</gene>
<dbReference type="RefSeq" id="WP_001259008.1">
    <property type="nucleotide sequence ID" value="NC_012472.1"/>
</dbReference>
<evidence type="ECO:0000313" key="2">
    <source>
        <dbReference type="EMBL" id="ACO29696.1"/>
    </source>
</evidence>
<dbReference type="EMBL" id="CP001407">
    <property type="protein sequence ID" value="ACO29696.1"/>
    <property type="molecule type" value="Genomic_DNA"/>
</dbReference>